<evidence type="ECO:0000256" key="3">
    <source>
        <dbReference type="ARBA" id="ARBA00023225"/>
    </source>
</evidence>
<evidence type="ECO:0000256" key="2">
    <source>
        <dbReference type="ARBA" id="ARBA00021622"/>
    </source>
</evidence>
<protein>
    <recommendedName>
        <fullName evidence="2">Flagellar biosynthetic protein FlhB</fullName>
    </recommendedName>
</protein>
<dbReference type="AlphaFoldDB" id="A0AAP9YJQ1"/>
<keyword evidence="3" id="KW-0653">Protein transport</keyword>
<comment type="similarity">
    <text evidence="1">Belongs to the type III secretion exporter family.</text>
</comment>
<gene>
    <name evidence="5" type="ORF">GKQ51_09945</name>
</gene>
<evidence type="ECO:0000256" key="1">
    <source>
        <dbReference type="ARBA" id="ARBA00010690"/>
    </source>
</evidence>
<keyword evidence="3" id="KW-1006">Bacterial flagellum protein export</keyword>
<proteinExistence type="inferred from homology"/>
<evidence type="ECO:0000256" key="4">
    <source>
        <dbReference type="ARBA" id="ARBA00025078"/>
    </source>
</evidence>
<dbReference type="Gene3D" id="3.40.1690.10">
    <property type="entry name" value="secretion proteins EscU"/>
    <property type="match status" value="1"/>
</dbReference>
<sequence length="109" mass="11525">MHGRSRSLPVSEDQGGRDALGGRRQALALAYGEGDGAPRVVAKGYGLLAERIVAEAQRQGVPVHAAPELVGLLMQVELDAQIPPQLYQVVAELLVWAYGLEADRGGPAE</sequence>
<organism evidence="5 6">
    <name type="scientific">Azotobacter chroococcum</name>
    <dbReference type="NCBI Taxonomy" id="353"/>
    <lineage>
        <taxon>Bacteria</taxon>
        <taxon>Pseudomonadati</taxon>
        <taxon>Pseudomonadota</taxon>
        <taxon>Gammaproteobacteria</taxon>
        <taxon>Pseudomonadales</taxon>
        <taxon>Pseudomonadaceae</taxon>
        <taxon>Azotobacter</taxon>
    </lineage>
</organism>
<evidence type="ECO:0000313" key="5">
    <source>
        <dbReference type="EMBL" id="QQE90559.1"/>
    </source>
</evidence>
<dbReference type="InterPro" id="IPR029025">
    <property type="entry name" value="T3SS_substrate_exporter_C"/>
</dbReference>
<evidence type="ECO:0000313" key="6">
    <source>
        <dbReference type="Proteomes" id="UP000596192"/>
    </source>
</evidence>
<comment type="function">
    <text evidence="4">Required for formation of the rod structure in the basal body of the flagellar apparatus. Together with FliI and FliH, may constitute the export apparatus of flagellin.</text>
</comment>
<dbReference type="GO" id="GO:0005886">
    <property type="term" value="C:plasma membrane"/>
    <property type="evidence" value="ECO:0007669"/>
    <property type="project" value="TreeGrafter"/>
</dbReference>
<dbReference type="GO" id="GO:0009306">
    <property type="term" value="P:protein secretion"/>
    <property type="evidence" value="ECO:0007669"/>
    <property type="project" value="InterPro"/>
</dbReference>
<dbReference type="Proteomes" id="UP000596192">
    <property type="component" value="Chromosome"/>
</dbReference>
<dbReference type="PANTHER" id="PTHR30531:SF12">
    <property type="entry name" value="FLAGELLAR BIOSYNTHETIC PROTEIN FLHB"/>
    <property type="match status" value="1"/>
</dbReference>
<dbReference type="PANTHER" id="PTHR30531">
    <property type="entry name" value="FLAGELLAR BIOSYNTHETIC PROTEIN FLHB"/>
    <property type="match status" value="1"/>
</dbReference>
<dbReference type="SUPFAM" id="SSF160544">
    <property type="entry name" value="EscU C-terminal domain-like"/>
    <property type="match status" value="1"/>
</dbReference>
<dbReference type="EMBL" id="CP066310">
    <property type="protein sequence ID" value="QQE90559.1"/>
    <property type="molecule type" value="Genomic_DNA"/>
</dbReference>
<keyword evidence="3" id="KW-0813">Transport</keyword>
<accession>A0AAP9YJQ1</accession>
<dbReference type="Pfam" id="PF01312">
    <property type="entry name" value="Bac_export_2"/>
    <property type="match status" value="1"/>
</dbReference>
<name>A0AAP9YJQ1_9GAMM</name>
<reference evidence="5 6" key="1">
    <citation type="submission" date="2020-12" db="EMBL/GenBank/DDBJ databases">
        <title>Genomic Analysis and Response surface optimization of nitrogen-fixing conditions for A. chroococcum strain HR1, Isolation from rhizosphere soil.</title>
        <authorList>
            <person name="Li J."/>
            <person name="Yang H."/>
            <person name="Liu H."/>
            <person name="Wang C."/>
            <person name="Tian Y."/>
            <person name="Lu X.Y."/>
        </authorList>
    </citation>
    <scope>NUCLEOTIDE SEQUENCE [LARGE SCALE GENOMIC DNA]</scope>
    <source>
        <strain evidence="5 6">HR1</strain>
    </source>
</reference>
<dbReference type="InterPro" id="IPR006135">
    <property type="entry name" value="T3SS_substrate_exporter"/>
</dbReference>